<sequence length="90" mass="10073">MAVFPIQPFNHRDQPIALRNGADQEEQELDLANQYKVAKPTKRQKPFTITSRTTVRELDATRAQVGPEPPLRQASLAHVLPNSGLACVRE</sequence>
<protein>
    <submittedName>
        <fullName evidence="1">Uncharacterized protein</fullName>
    </submittedName>
</protein>
<proteinExistence type="predicted"/>
<dbReference type="Proteomes" id="UP000187203">
    <property type="component" value="Unassembled WGS sequence"/>
</dbReference>
<reference evidence="2" key="1">
    <citation type="submission" date="2013-09" db="EMBL/GenBank/DDBJ databases">
        <title>Corchorus olitorius genome sequencing.</title>
        <authorList>
            <person name="Alam M."/>
            <person name="Haque M.S."/>
            <person name="Islam M.S."/>
            <person name="Emdad E.M."/>
            <person name="Islam M.M."/>
            <person name="Ahmed B."/>
            <person name="Halim A."/>
            <person name="Hossen Q.M.M."/>
            <person name="Hossain M.Z."/>
            <person name="Ahmed R."/>
            <person name="Khan M.M."/>
            <person name="Islam R."/>
            <person name="Rashid M.M."/>
            <person name="Khan S.A."/>
            <person name="Rahman M.S."/>
            <person name="Alam M."/>
            <person name="Yahiya A.S."/>
            <person name="Khan M.S."/>
            <person name="Azam M.S."/>
            <person name="Haque T."/>
            <person name="Lashkar M.Z.H."/>
            <person name="Akhand A.I."/>
            <person name="Morshed G."/>
            <person name="Roy S."/>
            <person name="Uddin K.S."/>
            <person name="Rabeya T."/>
            <person name="Hossain A.S."/>
            <person name="Chowdhury A."/>
            <person name="Snigdha A.R."/>
            <person name="Mortoza M.S."/>
            <person name="Matin S.A."/>
            <person name="Hoque S.M.E."/>
            <person name="Islam M.K."/>
            <person name="Roy D.K."/>
            <person name="Haider R."/>
            <person name="Moosa M.M."/>
            <person name="Elias S.M."/>
            <person name="Hasan A.M."/>
            <person name="Jahan S."/>
            <person name="Shafiuddin M."/>
            <person name="Mahmood N."/>
            <person name="Shommy N.S."/>
        </authorList>
    </citation>
    <scope>NUCLEOTIDE SEQUENCE [LARGE SCALE GENOMIC DNA]</scope>
    <source>
        <strain evidence="2">cv. O-4</strain>
    </source>
</reference>
<organism evidence="1 2">
    <name type="scientific">Corchorus olitorius</name>
    <dbReference type="NCBI Taxonomy" id="93759"/>
    <lineage>
        <taxon>Eukaryota</taxon>
        <taxon>Viridiplantae</taxon>
        <taxon>Streptophyta</taxon>
        <taxon>Embryophyta</taxon>
        <taxon>Tracheophyta</taxon>
        <taxon>Spermatophyta</taxon>
        <taxon>Magnoliopsida</taxon>
        <taxon>eudicotyledons</taxon>
        <taxon>Gunneridae</taxon>
        <taxon>Pentapetalae</taxon>
        <taxon>rosids</taxon>
        <taxon>malvids</taxon>
        <taxon>Malvales</taxon>
        <taxon>Malvaceae</taxon>
        <taxon>Grewioideae</taxon>
        <taxon>Apeibeae</taxon>
        <taxon>Corchorus</taxon>
    </lineage>
</organism>
<dbReference type="AlphaFoldDB" id="A0A1R3KSX3"/>
<gene>
    <name evidence="1" type="ORF">COLO4_04750</name>
</gene>
<evidence type="ECO:0000313" key="1">
    <source>
        <dbReference type="EMBL" id="OMP10170.1"/>
    </source>
</evidence>
<dbReference type="EMBL" id="AWUE01011994">
    <property type="protein sequence ID" value="OMP10170.1"/>
    <property type="molecule type" value="Genomic_DNA"/>
</dbReference>
<evidence type="ECO:0000313" key="2">
    <source>
        <dbReference type="Proteomes" id="UP000187203"/>
    </source>
</evidence>
<accession>A0A1R3KSX3</accession>
<name>A0A1R3KSX3_9ROSI</name>
<comment type="caution">
    <text evidence="1">The sequence shown here is derived from an EMBL/GenBank/DDBJ whole genome shotgun (WGS) entry which is preliminary data.</text>
</comment>
<keyword evidence="2" id="KW-1185">Reference proteome</keyword>